<dbReference type="Pfam" id="PF00327">
    <property type="entry name" value="Ribosomal_L30"/>
    <property type="match status" value="1"/>
</dbReference>
<comment type="similarity">
    <text evidence="1 5">Belongs to the universal ribosomal protein uL30 family.</text>
</comment>
<dbReference type="InterPro" id="IPR035808">
    <property type="entry name" value="Ribosomal_uL30_euk_arc"/>
</dbReference>
<evidence type="ECO:0000256" key="2">
    <source>
        <dbReference type="ARBA" id="ARBA00011838"/>
    </source>
</evidence>
<dbReference type="PANTHER" id="PTHR11524">
    <property type="entry name" value="60S RIBOSOMAL PROTEIN L7"/>
    <property type="match status" value="1"/>
</dbReference>
<dbReference type="GO" id="GO:0022625">
    <property type="term" value="C:cytosolic large ribosomal subunit"/>
    <property type="evidence" value="ECO:0007669"/>
    <property type="project" value="UniProtKB-UniRule"/>
</dbReference>
<dbReference type="SUPFAM" id="SSF55129">
    <property type="entry name" value="Ribosomal protein L30p/L7e"/>
    <property type="match status" value="1"/>
</dbReference>
<name>A0A0S1X8J0_THEBA</name>
<evidence type="ECO:0000313" key="8">
    <source>
        <dbReference type="Proteomes" id="UP000066042"/>
    </source>
</evidence>
<dbReference type="PROSITE" id="PS00634">
    <property type="entry name" value="RIBOSOMAL_L30"/>
    <property type="match status" value="1"/>
</dbReference>
<accession>A0A0S1X8J0</accession>
<evidence type="ECO:0000256" key="4">
    <source>
        <dbReference type="ARBA" id="ARBA00023274"/>
    </source>
</evidence>
<keyword evidence="4 5" id="KW-0687">Ribonucleoprotein</keyword>
<dbReference type="STRING" id="55802.TBCH5v1_0136"/>
<dbReference type="GO" id="GO:0003723">
    <property type="term" value="F:RNA binding"/>
    <property type="evidence" value="ECO:0007669"/>
    <property type="project" value="TreeGrafter"/>
</dbReference>
<feature type="domain" description="Large ribosomal subunit protein uL30-like ferredoxin-like fold" evidence="6">
    <location>
        <begin position="4"/>
        <end position="54"/>
    </location>
</feature>
<dbReference type="Gene3D" id="1.10.15.30">
    <property type="match status" value="1"/>
</dbReference>
<dbReference type="NCBIfam" id="TIGR01309">
    <property type="entry name" value="uL30_arch"/>
    <property type="match status" value="1"/>
</dbReference>
<dbReference type="AlphaFoldDB" id="A0A0S1X8J0"/>
<dbReference type="Gene3D" id="3.30.1390.20">
    <property type="entry name" value="Ribosomal protein L30, ferredoxin-like fold domain"/>
    <property type="match status" value="1"/>
</dbReference>
<evidence type="ECO:0000313" key="7">
    <source>
        <dbReference type="EMBL" id="ALM74115.1"/>
    </source>
</evidence>
<evidence type="ECO:0000259" key="6">
    <source>
        <dbReference type="Pfam" id="PF00327"/>
    </source>
</evidence>
<dbReference type="GO" id="GO:0006412">
    <property type="term" value="P:translation"/>
    <property type="evidence" value="ECO:0007669"/>
    <property type="project" value="UniProtKB-UniRule"/>
</dbReference>
<dbReference type="InterPro" id="IPR018038">
    <property type="entry name" value="Ribosomal_uL30_CS"/>
</dbReference>
<dbReference type="PATRIC" id="fig|55802.8.peg.137"/>
<dbReference type="RefSeq" id="WP_013466389.1">
    <property type="nucleotide sequence ID" value="NZ_CP013050.1"/>
</dbReference>
<dbReference type="FunFam" id="1.10.15.30:FF:000002">
    <property type="entry name" value="50S ribosomal protein L30"/>
    <property type="match status" value="1"/>
</dbReference>
<dbReference type="GeneID" id="10040432"/>
<protein>
    <recommendedName>
        <fullName evidence="5">Large ribosomal subunit protein uL30</fullName>
    </recommendedName>
</protein>
<dbReference type="Proteomes" id="UP000066042">
    <property type="component" value="Chromosome"/>
</dbReference>
<dbReference type="InterPro" id="IPR005997">
    <property type="entry name" value="Ribosomal_uL30_arc"/>
</dbReference>
<evidence type="ECO:0000256" key="3">
    <source>
        <dbReference type="ARBA" id="ARBA00022980"/>
    </source>
</evidence>
<reference evidence="7 8" key="1">
    <citation type="journal article" date="2016" name="Genome Announc.">
        <title>Complete genome sequence of the hyperthermophilic and piezophilic archaeon Thermococcus barophilus Ch5, capable of growth at the expense of hydrogenogenesis from carbon monoxide and formate.</title>
        <authorList>
            <person name="Oger P."/>
            <person name="Sokolova T.G."/>
            <person name="Kozhevnikova D.A."/>
            <person name="Taranov E.A."/>
            <person name="Vannier P."/>
            <person name="Lee H.S."/>
            <person name="Kwon K.K."/>
            <person name="Kang S.G."/>
            <person name="Lee J.H."/>
            <person name="Bonch-Osmolovskaya E.A."/>
            <person name="Lebedinsky A.V."/>
        </authorList>
    </citation>
    <scope>NUCLEOTIDE SEQUENCE [LARGE SCALE GENOMIC DNA]</scope>
    <source>
        <strain evidence="8">Ch5</strain>
    </source>
</reference>
<proteinExistence type="inferred from homology"/>
<dbReference type="GeneID" id="26135429"/>
<dbReference type="GO" id="GO:0003735">
    <property type="term" value="F:structural constituent of ribosome"/>
    <property type="evidence" value="ECO:0007669"/>
    <property type="project" value="UniProtKB-UniRule"/>
</dbReference>
<dbReference type="HAMAP" id="MF_01371_A">
    <property type="entry name" value="Ribosomal_uL30_A"/>
    <property type="match status" value="1"/>
</dbReference>
<keyword evidence="3 5" id="KW-0689">Ribosomal protein</keyword>
<evidence type="ECO:0000256" key="1">
    <source>
        <dbReference type="ARBA" id="ARBA00007594"/>
    </source>
</evidence>
<gene>
    <name evidence="7" type="primary">rpl30p</name>
    <name evidence="5" type="synonym">rpl30</name>
    <name evidence="7" type="ORF">TBCH5v1_0136</name>
</gene>
<dbReference type="PANTHER" id="PTHR11524:SF16">
    <property type="entry name" value="LARGE RIBOSOMAL SUBUNIT PROTEIN UL30"/>
    <property type="match status" value="1"/>
</dbReference>
<dbReference type="CDD" id="cd01657">
    <property type="entry name" value="Ribosomal_L7_archeal_euk"/>
    <property type="match status" value="1"/>
</dbReference>
<dbReference type="OMA" id="DYITWGE"/>
<dbReference type="EMBL" id="CP013050">
    <property type="protein sequence ID" value="ALM74115.1"/>
    <property type="molecule type" value="Genomic_DNA"/>
</dbReference>
<dbReference type="GO" id="GO:0000463">
    <property type="term" value="P:maturation of LSU-rRNA from tricistronic rRNA transcript (SSU-rRNA, 5.8S rRNA, LSU-rRNA)"/>
    <property type="evidence" value="ECO:0007669"/>
    <property type="project" value="TreeGrafter"/>
</dbReference>
<dbReference type="InterPro" id="IPR016082">
    <property type="entry name" value="Ribosomal_uL30_ferredoxin-like"/>
</dbReference>
<dbReference type="NCBIfam" id="NF004711">
    <property type="entry name" value="PRK06049.1"/>
    <property type="match status" value="1"/>
</dbReference>
<comment type="subunit">
    <text evidence="2 5">Part of the 50S ribosomal subunit.</text>
</comment>
<dbReference type="InterPro" id="IPR036919">
    <property type="entry name" value="Ribo_uL30_ferredoxin-like_sf"/>
</dbReference>
<sequence>MAKIAIIRVRGRVGVKRPVKDTLAMLRLHKVNHLVIVDDTPSYKGMIQKAKDYITWGEINAETLAKLIRKRGRLIGNKRVTDEYVQEKLGMTIEEFAEKVISGEMKLSDLPNLKPVFRLHPPRGGFKGSKKRTFKEGGALGYRGEKINELIERML</sequence>
<dbReference type="InterPro" id="IPR039699">
    <property type="entry name" value="Ribosomal_uL30"/>
</dbReference>
<evidence type="ECO:0000256" key="5">
    <source>
        <dbReference type="HAMAP-Rule" id="MF_01371"/>
    </source>
</evidence>
<organism evidence="7 8">
    <name type="scientific">Thermococcus barophilus</name>
    <dbReference type="NCBI Taxonomy" id="55802"/>
    <lineage>
        <taxon>Archaea</taxon>
        <taxon>Methanobacteriati</taxon>
        <taxon>Methanobacteriota</taxon>
        <taxon>Thermococci</taxon>
        <taxon>Thermococcales</taxon>
        <taxon>Thermococcaceae</taxon>
        <taxon>Thermococcus</taxon>
    </lineage>
</organism>